<accession>A0A3P8UPH3</accession>
<dbReference type="AlphaFoldDB" id="A0A3P8UPH3"/>
<keyword evidence="3" id="KW-1185">Reference proteome</keyword>
<dbReference type="Ensembl" id="ENSCSET00000002626.1">
    <property type="protein sequence ID" value="ENSCSEP00000002586.1"/>
    <property type="gene ID" value="ENSCSEG00000001720.1"/>
</dbReference>
<feature type="region of interest" description="Disordered" evidence="1">
    <location>
        <begin position="1"/>
        <end position="25"/>
    </location>
</feature>
<dbReference type="GeneTree" id="ENSGT00950000184268"/>
<reference evidence="2" key="3">
    <citation type="submission" date="2025-09" db="UniProtKB">
        <authorList>
            <consortium name="Ensembl"/>
        </authorList>
    </citation>
    <scope>IDENTIFICATION</scope>
</reference>
<reference evidence="2" key="2">
    <citation type="submission" date="2025-08" db="UniProtKB">
        <authorList>
            <consortium name="Ensembl"/>
        </authorList>
    </citation>
    <scope>IDENTIFICATION</scope>
</reference>
<dbReference type="InParanoid" id="A0A3P8UPH3"/>
<reference evidence="2 3" key="1">
    <citation type="journal article" date="2014" name="Nat. Genet.">
        <title>Whole-genome sequence of a flatfish provides insights into ZW sex chromosome evolution and adaptation to a benthic lifestyle.</title>
        <authorList>
            <person name="Chen S."/>
            <person name="Zhang G."/>
            <person name="Shao C."/>
            <person name="Huang Q."/>
            <person name="Liu G."/>
            <person name="Zhang P."/>
            <person name="Song W."/>
            <person name="An N."/>
            <person name="Chalopin D."/>
            <person name="Volff J.N."/>
            <person name="Hong Y."/>
            <person name="Li Q."/>
            <person name="Sha Z."/>
            <person name="Zhou H."/>
            <person name="Xie M."/>
            <person name="Yu Q."/>
            <person name="Liu Y."/>
            <person name="Xiang H."/>
            <person name="Wang N."/>
            <person name="Wu K."/>
            <person name="Yang C."/>
            <person name="Zhou Q."/>
            <person name="Liao X."/>
            <person name="Yang L."/>
            <person name="Hu Q."/>
            <person name="Zhang J."/>
            <person name="Meng L."/>
            <person name="Jin L."/>
            <person name="Tian Y."/>
            <person name="Lian J."/>
            <person name="Yang J."/>
            <person name="Miao G."/>
            <person name="Liu S."/>
            <person name="Liang Z."/>
            <person name="Yan F."/>
            <person name="Li Y."/>
            <person name="Sun B."/>
            <person name="Zhang H."/>
            <person name="Zhang J."/>
            <person name="Zhu Y."/>
            <person name="Du M."/>
            <person name="Zhao Y."/>
            <person name="Schartl M."/>
            <person name="Tang Q."/>
            <person name="Wang J."/>
        </authorList>
    </citation>
    <scope>NUCLEOTIDE SEQUENCE</scope>
</reference>
<protein>
    <submittedName>
        <fullName evidence="2">Uncharacterized protein</fullName>
    </submittedName>
</protein>
<dbReference type="Proteomes" id="UP000265120">
    <property type="component" value="Chromosome 12"/>
</dbReference>
<evidence type="ECO:0000313" key="3">
    <source>
        <dbReference type="Proteomes" id="UP000265120"/>
    </source>
</evidence>
<dbReference type="STRING" id="244447.ENSCSEP00000002586"/>
<organism evidence="2 3">
    <name type="scientific">Cynoglossus semilaevis</name>
    <name type="common">Tongue sole</name>
    <dbReference type="NCBI Taxonomy" id="244447"/>
    <lineage>
        <taxon>Eukaryota</taxon>
        <taxon>Metazoa</taxon>
        <taxon>Chordata</taxon>
        <taxon>Craniata</taxon>
        <taxon>Vertebrata</taxon>
        <taxon>Euteleostomi</taxon>
        <taxon>Actinopterygii</taxon>
        <taxon>Neopterygii</taxon>
        <taxon>Teleostei</taxon>
        <taxon>Neoteleostei</taxon>
        <taxon>Acanthomorphata</taxon>
        <taxon>Carangaria</taxon>
        <taxon>Pleuronectiformes</taxon>
        <taxon>Pleuronectoidei</taxon>
        <taxon>Cynoglossidae</taxon>
        <taxon>Cynoglossinae</taxon>
        <taxon>Cynoglossus</taxon>
    </lineage>
</organism>
<name>A0A3P8UPH3_CYNSE</name>
<sequence length="52" mass="6074">SVEQHVHPPSPPQHQHHLSSPTRNRSSVFSKCCYVYYGKHSEGNRFIRNDQL</sequence>
<evidence type="ECO:0000256" key="1">
    <source>
        <dbReference type="SAM" id="MobiDB-lite"/>
    </source>
</evidence>
<evidence type="ECO:0000313" key="2">
    <source>
        <dbReference type="Ensembl" id="ENSCSEP00000002586.1"/>
    </source>
</evidence>
<proteinExistence type="predicted"/>